<accession>A0ABT9XG90</accession>
<reference evidence="8 9" key="1">
    <citation type="submission" date="2023-07" db="EMBL/GenBank/DDBJ databases">
        <title>Genomic Encyclopedia of Type Strains, Phase IV (KMG-IV): sequencing the most valuable type-strain genomes for metagenomic binning, comparative biology and taxonomic classification.</title>
        <authorList>
            <person name="Goeker M."/>
        </authorList>
    </citation>
    <scope>NUCLEOTIDE SEQUENCE [LARGE SCALE GENOMIC DNA]</scope>
    <source>
        <strain evidence="8 9">DSM 4006</strain>
    </source>
</reference>
<evidence type="ECO:0000256" key="5">
    <source>
        <dbReference type="ARBA" id="ARBA00023136"/>
    </source>
</evidence>
<keyword evidence="9" id="KW-1185">Reference proteome</keyword>
<comment type="caution">
    <text evidence="8">The sequence shown here is derived from an EMBL/GenBank/DDBJ whole genome shotgun (WGS) entry which is preliminary data.</text>
</comment>
<dbReference type="PANTHER" id="PTHR12677">
    <property type="entry name" value="GOLGI APPARATUS MEMBRANE PROTEIN TVP38-RELATED"/>
    <property type="match status" value="1"/>
</dbReference>
<keyword evidence="4 6" id="KW-1133">Transmembrane helix</keyword>
<feature type="transmembrane region" description="Helical" evidence="6">
    <location>
        <begin position="26"/>
        <end position="46"/>
    </location>
</feature>
<feature type="transmembrane region" description="Helical" evidence="6">
    <location>
        <begin position="145"/>
        <end position="165"/>
    </location>
</feature>
<keyword evidence="2 6" id="KW-1003">Cell membrane</keyword>
<evidence type="ECO:0000313" key="9">
    <source>
        <dbReference type="Proteomes" id="UP001232973"/>
    </source>
</evidence>
<evidence type="ECO:0000259" key="7">
    <source>
        <dbReference type="Pfam" id="PF09335"/>
    </source>
</evidence>
<dbReference type="InterPro" id="IPR015414">
    <property type="entry name" value="TMEM64"/>
</dbReference>
<dbReference type="PANTHER" id="PTHR12677:SF59">
    <property type="entry name" value="GOLGI APPARATUS MEMBRANE PROTEIN TVP38-RELATED"/>
    <property type="match status" value="1"/>
</dbReference>
<feature type="transmembrane region" description="Helical" evidence="6">
    <location>
        <begin position="58"/>
        <end position="79"/>
    </location>
</feature>
<comment type="subcellular location">
    <subcellularLocation>
        <location evidence="1 6">Cell membrane</location>
        <topology evidence="1 6">Multi-pass membrane protein</topology>
    </subcellularLocation>
</comment>
<evidence type="ECO:0000313" key="8">
    <source>
        <dbReference type="EMBL" id="MDQ0188776.1"/>
    </source>
</evidence>
<feature type="transmembrane region" description="Helical" evidence="6">
    <location>
        <begin position="171"/>
        <end position="196"/>
    </location>
</feature>
<evidence type="ECO:0000256" key="1">
    <source>
        <dbReference type="ARBA" id="ARBA00004651"/>
    </source>
</evidence>
<keyword evidence="3 6" id="KW-0812">Transmembrane</keyword>
<protein>
    <recommendedName>
        <fullName evidence="6">TVP38/TMEM64 family membrane protein</fullName>
    </recommendedName>
</protein>
<dbReference type="EMBL" id="JAUSTP010000002">
    <property type="protein sequence ID" value="MDQ0188776.1"/>
    <property type="molecule type" value="Genomic_DNA"/>
</dbReference>
<dbReference type="RefSeq" id="WP_274455247.1">
    <property type="nucleotide sequence ID" value="NZ_CP067097.1"/>
</dbReference>
<evidence type="ECO:0000256" key="2">
    <source>
        <dbReference type="ARBA" id="ARBA00022475"/>
    </source>
</evidence>
<evidence type="ECO:0000256" key="4">
    <source>
        <dbReference type="ARBA" id="ARBA00022989"/>
    </source>
</evidence>
<dbReference type="InterPro" id="IPR032816">
    <property type="entry name" value="VTT_dom"/>
</dbReference>
<feature type="domain" description="VTT" evidence="7">
    <location>
        <begin position="79"/>
        <end position="188"/>
    </location>
</feature>
<feature type="transmembrane region" description="Helical" evidence="6">
    <location>
        <begin position="203"/>
        <end position="223"/>
    </location>
</feature>
<sequence>MFAHRTRQPSRFETNQHGKRASSTSLLWSAVVMGVCVVLVAAFLYFDRNNQISRLIQSTGGWGILLSVVLMALFCVIPVPSEFLILLDMRVYGAWWGALYSWGGSILGSIAVFLLARYAAPNLLKHLISEAQMDKVATWVRRRGIVGLLLVRIIPLPFIVVNYTAGIVRSIPLWTFIWTTAVGGIPYYTGAGLVFLGISKKYMVWLAVGGTAIAAIWVTGYFYNRHTNKHVWRSR</sequence>
<gene>
    <name evidence="8" type="ORF">J2S03_000588</name>
</gene>
<dbReference type="Proteomes" id="UP001232973">
    <property type="component" value="Unassembled WGS sequence"/>
</dbReference>
<dbReference type="Pfam" id="PF09335">
    <property type="entry name" value="VTT_dom"/>
    <property type="match status" value="1"/>
</dbReference>
<evidence type="ECO:0000256" key="3">
    <source>
        <dbReference type="ARBA" id="ARBA00022692"/>
    </source>
</evidence>
<feature type="transmembrane region" description="Helical" evidence="6">
    <location>
        <begin position="99"/>
        <end position="124"/>
    </location>
</feature>
<name>A0ABT9XG90_9BACL</name>
<comment type="similarity">
    <text evidence="6">Belongs to the TVP38/TMEM64 family.</text>
</comment>
<organism evidence="8 9">
    <name type="scientific">Alicyclobacillus cycloheptanicus</name>
    <dbReference type="NCBI Taxonomy" id="1457"/>
    <lineage>
        <taxon>Bacteria</taxon>
        <taxon>Bacillati</taxon>
        <taxon>Bacillota</taxon>
        <taxon>Bacilli</taxon>
        <taxon>Bacillales</taxon>
        <taxon>Alicyclobacillaceae</taxon>
        <taxon>Alicyclobacillus</taxon>
    </lineage>
</organism>
<keyword evidence="5 6" id="KW-0472">Membrane</keyword>
<evidence type="ECO:0000256" key="6">
    <source>
        <dbReference type="RuleBase" id="RU366058"/>
    </source>
</evidence>
<proteinExistence type="inferred from homology"/>